<feature type="transmembrane region" description="Helical" evidence="2">
    <location>
        <begin position="41"/>
        <end position="61"/>
    </location>
</feature>
<evidence type="ECO:0000313" key="3">
    <source>
        <dbReference type="EMBL" id="KAL2047701.1"/>
    </source>
</evidence>
<proteinExistence type="predicted"/>
<sequence length="210" mass="22781">MNPKTPPSTPFLEKGPSSNSKRTKPIYGAGHRYPAQFSSPLYTRFLHAVILVLLCTLTALYRLHFHPHNAFPLPWSPAISTSSANDADTHDRDIAAQLRTCRLSLSPDEILCIENSNGILAPADPTNLAQAYGGLFSSSLDSLSAAAGAGGEGGKEKERGREAWLDMQRGLEGLWARLVESRCKCENAEALDRAYEGLRERAGTRAMGKG</sequence>
<accession>A0ABR4ASE5</accession>
<keyword evidence="4" id="KW-1185">Reference proteome</keyword>
<gene>
    <name evidence="3" type="ORF">N7G274_000743</name>
</gene>
<evidence type="ECO:0000256" key="2">
    <source>
        <dbReference type="SAM" id="Phobius"/>
    </source>
</evidence>
<evidence type="ECO:0000256" key="1">
    <source>
        <dbReference type="SAM" id="MobiDB-lite"/>
    </source>
</evidence>
<comment type="caution">
    <text evidence="3">The sequence shown here is derived from an EMBL/GenBank/DDBJ whole genome shotgun (WGS) entry which is preliminary data.</text>
</comment>
<organism evidence="3 4">
    <name type="scientific">Stereocaulon virgatum</name>
    <dbReference type="NCBI Taxonomy" id="373712"/>
    <lineage>
        <taxon>Eukaryota</taxon>
        <taxon>Fungi</taxon>
        <taxon>Dikarya</taxon>
        <taxon>Ascomycota</taxon>
        <taxon>Pezizomycotina</taxon>
        <taxon>Lecanoromycetes</taxon>
        <taxon>OSLEUM clade</taxon>
        <taxon>Lecanoromycetidae</taxon>
        <taxon>Lecanorales</taxon>
        <taxon>Lecanorineae</taxon>
        <taxon>Stereocaulaceae</taxon>
        <taxon>Stereocaulon</taxon>
    </lineage>
</organism>
<keyword evidence="2" id="KW-1133">Transmembrane helix</keyword>
<dbReference type="EMBL" id="JBEFKJ010000002">
    <property type="protein sequence ID" value="KAL2047701.1"/>
    <property type="molecule type" value="Genomic_DNA"/>
</dbReference>
<protein>
    <submittedName>
        <fullName evidence="3">Uncharacterized protein</fullName>
    </submittedName>
</protein>
<keyword evidence="2" id="KW-0812">Transmembrane</keyword>
<reference evidence="3 4" key="1">
    <citation type="submission" date="2024-09" db="EMBL/GenBank/DDBJ databases">
        <title>Rethinking Asexuality: The Enigmatic Case of Functional Sexual Genes in Lepraria (Stereocaulaceae).</title>
        <authorList>
            <person name="Doellman M."/>
            <person name="Sun Y."/>
            <person name="Barcenas-Pena A."/>
            <person name="Lumbsch H.T."/>
            <person name="Grewe F."/>
        </authorList>
    </citation>
    <scope>NUCLEOTIDE SEQUENCE [LARGE SCALE GENOMIC DNA]</scope>
    <source>
        <strain evidence="3 4">Mercado 3170</strain>
    </source>
</reference>
<keyword evidence="2" id="KW-0472">Membrane</keyword>
<name>A0ABR4ASE5_9LECA</name>
<evidence type="ECO:0000313" key="4">
    <source>
        <dbReference type="Proteomes" id="UP001590950"/>
    </source>
</evidence>
<dbReference type="Proteomes" id="UP001590950">
    <property type="component" value="Unassembled WGS sequence"/>
</dbReference>
<feature type="region of interest" description="Disordered" evidence="1">
    <location>
        <begin position="1"/>
        <end position="25"/>
    </location>
</feature>